<dbReference type="InterPro" id="IPR022754">
    <property type="entry name" value="DNA_pol_III_gamma-3"/>
</dbReference>
<evidence type="ECO:0000313" key="15">
    <source>
        <dbReference type="Proteomes" id="UP000481852"/>
    </source>
</evidence>
<protein>
    <recommendedName>
        <fullName evidence="2">DNA-directed DNA polymerase</fullName>
        <ecNumber evidence="2">2.7.7.7</ecNumber>
    </recommendedName>
</protein>
<dbReference type="GO" id="GO:0005524">
    <property type="term" value="F:ATP binding"/>
    <property type="evidence" value="ECO:0007669"/>
    <property type="project" value="UniProtKB-KW"/>
</dbReference>
<evidence type="ECO:0000256" key="6">
    <source>
        <dbReference type="ARBA" id="ARBA00022723"/>
    </source>
</evidence>
<keyword evidence="6" id="KW-0479">Metal-binding</keyword>
<dbReference type="EC" id="2.7.7.7" evidence="2"/>
<evidence type="ECO:0000256" key="7">
    <source>
        <dbReference type="ARBA" id="ARBA00022741"/>
    </source>
</evidence>
<feature type="domain" description="AAA+ ATPase" evidence="13">
    <location>
        <begin position="75"/>
        <end position="217"/>
    </location>
</feature>
<dbReference type="SUPFAM" id="SSF48019">
    <property type="entry name" value="post-AAA+ oligomerization domain-like"/>
    <property type="match status" value="1"/>
</dbReference>
<dbReference type="Gene3D" id="1.20.272.10">
    <property type="match status" value="1"/>
</dbReference>
<dbReference type="FunFam" id="1.10.8.60:FF:000013">
    <property type="entry name" value="DNA polymerase III subunit gamma/tau"/>
    <property type="match status" value="1"/>
</dbReference>
<feature type="region of interest" description="Disordered" evidence="12">
    <location>
        <begin position="442"/>
        <end position="462"/>
    </location>
</feature>
<dbReference type="GO" id="GO:0006261">
    <property type="term" value="P:DNA-templated DNA replication"/>
    <property type="evidence" value="ECO:0007669"/>
    <property type="project" value="TreeGrafter"/>
</dbReference>
<dbReference type="PANTHER" id="PTHR11669">
    <property type="entry name" value="REPLICATION FACTOR C / DNA POLYMERASE III GAMMA-TAU SUBUNIT"/>
    <property type="match status" value="1"/>
</dbReference>
<feature type="compositionally biased region" description="Basic and acidic residues" evidence="12">
    <location>
        <begin position="449"/>
        <end position="462"/>
    </location>
</feature>
<evidence type="ECO:0000256" key="12">
    <source>
        <dbReference type="SAM" id="MobiDB-lite"/>
    </source>
</evidence>
<accession>A0A6L5X7J6</accession>
<evidence type="ECO:0000256" key="9">
    <source>
        <dbReference type="ARBA" id="ARBA00022840"/>
    </source>
</evidence>
<comment type="similarity">
    <text evidence="1">Belongs to the DnaX/STICHEL family.</text>
</comment>
<dbReference type="Pfam" id="PF12169">
    <property type="entry name" value="DNA_pol3_gamma3"/>
    <property type="match status" value="1"/>
</dbReference>
<dbReference type="AlphaFoldDB" id="A0A6L5X7J6"/>
<dbReference type="Gene3D" id="3.40.50.300">
    <property type="entry name" value="P-loop containing nucleotide triphosphate hydrolases"/>
    <property type="match status" value="1"/>
</dbReference>
<dbReference type="InterPro" id="IPR050238">
    <property type="entry name" value="DNA_Rep/Repair_Clamp_Loader"/>
</dbReference>
<dbReference type="SUPFAM" id="SSF52540">
    <property type="entry name" value="P-loop containing nucleoside triphosphate hydrolases"/>
    <property type="match status" value="1"/>
</dbReference>
<keyword evidence="4 14" id="KW-0548">Nucleotidyltransferase</keyword>
<evidence type="ECO:0000256" key="4">
    <source>
        <dbReference type="ARBA" id="ARBA00022695"/>
    </source>
</evidence>
<keyword evidence="10" id="KW-0239">DNA-directed DNA polymerase</keyword>
<keyword evidence="8" id="KW-0862">Zinc</keyword>
<evidence type="ECO:0000313" key="14">
    <source>
        <dbReference type="EMBL" id="MSS15373.1"/>
    </source>
</evidence>
<dbReference type="Proteomes" id="UP000481852">
    <property type="component" value="Unassembled WGS sequence"/>
</dbReference>
<dbReference type="Pfam" id="PF13177">
    <property type="entry name" value="DNA_pol3_delta2"/>
    <property type="match status" value="1"/>
</dbReference>
<dbReference type="NCBIfam" id="NF004046">
    <property type="entry name" value="PRK05563.1"/>
    <property type="match status" value="1"/>
</dbReference>
<keyword evidence="3 14" id="KW-0808">Transferase</keyword>
<dbReference type="CDD" id="cd00009">
    <property type="entry name" value="AAA"/>
    <property type="match status" value="1"/>
</dbReference>
<dbReference type="InterPro" id="IPR027417">
    <property type="entry name" value="P-loop_NTPase"/>
</dbReference>
<dbReference type="CDD" id="cd18137">
    <property type="entry name" value="HLD_clamp_pol_III_gamma_tau"/>
    <property type="match status" value="1"/>
</dbReference>
<dbReference type="InterPro" id="IPR008921">
    <property type="entry name" value="DNA_pol3_clamp-load_cplx_C"/>
</dbReference>
<evidence type="ECO:0000256" key="5">
    <source>
        <dbReference type="ARBA" id="ARBA00022705"/>
    </source>
</evidence>
<dbReference type="EMBL" id="VULZ01000011">
    <property type="protein sequence ID" value="MSS15373.1"/>
    <property type="molecule type" value="Genomic_DNA"/>
</dbReference>
<dbReference type="Pfam" id="PF22608">
    <property type="entry name" value="DNAX_ATPase_lid"/>
    <property type="match status" value="1"/>
</dbReference>
<dbReference type="GO" id="GO:0003887">
    <property type="term" value="F:DNA-directed DNA polymerase activity"/>
    <property type="evidence" value="ECO:0007669"/>
    <property type="project" value="UniProtKB-KW"/>
</dbReference>
<dbReference type="SMART" id="SM00382">
    <property type="entry name" value="AAA"/>
    <property type="match status" value="1"/>
</dbReference>
<dbReference type="FunFam" id="3.40.50.300:FF:000014">
    <property type="entry name" value="DNA polymerase III subunit gamma/tau"/>
    <property type="match status" value="1"/>
</dbReference>
<proteinExistence type="inferred from homology"/>
<dbReference type="GO" id="GO:0003677">
    <property type="term" value="F:DNA binding"/>
    <property type="evidence" value="ECO:0007669"/>
    <property type="project" value="InterPro"/>
</dbReference>
<dbReference type="Gene3D" id="1.10.8.60">
    <property type="match status" value="1"/>
</dbReference>
<sequence>MKKREGDRLPLRIHWGGSHFVRQSPGQERTGGLTGGEFVGYQALYRKYRPQTFEDVKGQDVIIRTLRNQIRTGRIGHAYLFCGSRGTGKTTVAKIFAKAINCENLQDGDPCLTCRSCRAIADGASMNVIEMDAASRNSVDDFRQIIDEIAYPPADGRYKVYIIDEVHMLSGAAFNAFLKTLEEPPAYAVFILATTDPQKLPDTILSRCQRYDFHRISSDVIEKRLQEVLTQEQIEAEEKAVRYIARKAEGGMRDALSIMDQCVSFYTGGRLTYEQVLDVLGTAPRTQYAVMLSQTLQFDCSGLLTTFDSLLMSGRDTRQIIGDFTWYLRDLLLFKASGGTAESLNLTDEDAEELLKAGKNVSEDRLMYLIAVLSEVAGDLRNASNPRITAEVGLIRLCRPETSGADPLAASARLDEVAQQTAGLSERLNRVEEAIRDGRMIAAPGAGQDGEKASGKAGDADRREVPKLVAPELFSRIQGQWKNTLQAMKDPGTGSIMANLAEPWYNSSDQETLYVAFDDDWVKAYRDNQKVKEEFQDILEAKYGVRPEVRFVSKCEMQQRTDSVRVQDAAKIEGIDFPIEEED</sequence>
<organism evidence="14 15">
    <name type="scientific">Porcincola intestinalis</name>
    <dbReference type="NCBI Taxonomy" id="2606632"/>
    <lineage>
        <taxon>Bacteria</taxon>
        <taxon>Bacillati</taxon>
        <taxon>Bacillota</taxon>
        <taxon>Clostridia</taxon>
        <taxon>Lachnospirales</taxon>
        <taxon>Lachnospiraceae</taxon>
        <taxon>Porcincola</taxon>
    </lineage>
</organism>
<keyword evidence="9" id="KW-0067">ATP-binding</keyword>
<dbReference type="InterPro" id="IPR045085">
    <property type="entry name" value="HLD_clamp_pol_III_gamma_tau"/>
</dbReference>
<dbReference type="PANTHER" id="PTHR11669:SF0">
    <property type="entry name" value="PROTEIN STICHEL-LIKE 2"/>
    <property type="match status" value="1"/>
</dbReference>
<reference evidence="14 15" key="1">
    <citation type="submission" date="2019-08" db="EMBL/GenBank/DDBJ databases">
        <title>In-depth cultivation of the pig gut microbiome towards novel bacterial diversity and tailored functional studies.</title>
        <authorList>
            <person name="Wylensek D."/>
            <person name="Hitch T.C.A."/>
            <person name="Clavel T."/>
        </authorList>
    </citation>
    <scope>NUCLEOTIDE SEQUENCE [LARGE SCALE GENOMIC DNA]</scope>
    <source>
        <strain evidence="14 15">Oil+RF-744-WCA-WT-11</strain>
    </source>
</reference>
<dbReference type="InterPro" id="IPR003593">
    <property type="entry name" value="AAA+_ATPase"/>
</dbReference>
<evidence type="ECO:0000259" key="13">
    <source>
        <dbReference type="SMART" id="SM00382"/>
    </source>
</evidence>
<comment type="catalytic activity">
    <reaction evidence="11">
        <text>DNA(n) + a 2'-deoxyribonucleoside 5'-triphosphate = DNA(n+1) + diphosphate</text>
        <dbReference type="Rhea" id="RHEA:22508"/>
        <dbReference type="Rhea" id="RHEA-COMP:17339"/>
        <dbReference type="Rhea" id="RHEA-COMP:17340"/>
        <dbReference type="ChEBI" id="CHEBI:33019"/>
        <dbReference type="ChEBI" id="CHEBI:61560"/>
        <dbReference type="ChEBI" id="CHEBI:173112"/>
        <dbReference type="EC" id="2.7.7.7"/>
    </reaction>
</comment>
<dbReference type="NCBIfam" id="TIGR02397">
    <property type="entry name" value="dnaX_nterm"/>
    <property type="match status" value="1"/>
</dbReference>
<evidence type="ECO:0000256" key="11">
    <source>
        <dbReference type="ARBA" id="ARBA00049244"/>
    </source>
</evidence>
<keyword evidence="5" id="KW-0235">DNA replication</keyword>
<evidence type="ECO:0000256" key="2">
    <source>
        <dbReference type="ARBA" id="ARBA00012417"/>
    </source>
</evidence>
<evidence type="ECO:0000256" key="10">
    <source>
        <dbReference type="ARBA" id="ARBA00022932"/>
    </source>
</evidence>
<name>A0A6L5X7J6_9FIRM</name>
<dbReference type="GO" id="GO:0046872">
    <property type="term" value="F:metal ion binding"/>
    <property type="evidence" value="ECO:0007669"/>
    <property type="project" value="UniProtKB-KW"/>
</dbReference>
<gene>
    <name evidence="14" type="primary">dnaX</name>
    <name evidence="14" type="ORF">FYJ35_10050</name>
</gene>
<keyword evidence="7" id="KW-0547">Nucleotide-binding</keyword>
<dbReference type="InterPro" id="IPR012763">
    <property type="entry name" value="DNA_pol_III_sug/sutau_N"/>
</dbReference>
<evidence type="ECO:0000256" key="1">
    <source>
        <dbReference type="ARBA" id="ARBA00006360"/>
    </source>
</evidence>
<comment type="caution">
    <text evidence="14">The sequence shown here is derived from an EMBL/GenBank/DDBJ whole genome shotgun (WGS) entry which is preliminary data.</text>
</comment>
<keyword evidence="15" id="KW-1185">Reference proteome</keyword>
<evidence type="ECO:0000256" key="3">
    <source>
        <dbReference type="ARBA" id="ARBA00022679"/>
    </source>
</evidence>
<evidence type="ECO:0000256" key="8">
    <source>
        <dbReference type="ARBA" id="ARBA00022833"/>
    </source>
</evidence>
<dbReference type="GO" id="GO:0009360">
    <property type="term" value="C:DNA polymerase III complex"/>
    <property type="evidence" value="ECO:0007669"/>
    <property type="project" value="InterPro"/>
</dbReference>